<keyword evidence="2" id="KW-1185">Reference proteome</keyword>
<evidence type="ECO:0000313" key="1">
    <source>
        <dbReference type="EMBL" id="CAG8802682.1"/>
    </source>
</evidence>
<protein>
    <submittedName>
        <fullName evidence="1">3328_t:CDS:1</fullName>
    </submittedName>
</protein>
<sequence>HDKAVKNNIPEEVIYVTELDLDDDTVRKVHEGLCECLPSVDADIPTVFDYLRSKGTADLA</sequence>
<reference evidence="1" key="1">
    <citation type="submission" date="2021-06" db="EMBL/GenBank/DDBJ databases">
        <authorList>
            <person name="Kallberg Y."/>
            <person name="Tangrot J."/>
            <person name="Rosling A."/>
        </authorList>
    </citation>
    <scope>NUCLEOTIDE SEQUENCE</scope>
    <source>
        <strain evidence="1">IN212</strain>
    </source>
</reference>
<dbReference type="Proteomes" id="UP000789396">
    <property type="component" value="Unassembled WGS sequence"/>
</dbReference>
<feature type="non-terminal residue" evidence="1">
    <location>
        <position position="60"/>
    </location>
</feature>
<proteinExistence type="predicted"/>
<dbReference type="EMBL" id="CAJVPZ010073985">
    <property type="protein sequence ID" value="CAG8802682.1"/>
    <property type="molecule type" value="Genomic_DNA"/>
</dbReference>
<name>A0A9N9JYQ3_9GLOM</name>
<accession>A0A9N9JYQ3</accession>
<feature type="non-terminal residue" evidence="1">
    <location>
        <position position="1"/>
    </location>
</feature>
<comment type="caution">
    <text evidence="1">The sequence shown here is derived from an EMBL/GenBank/DDBJ whole genome shotgun (WGS) entry which is preliminary data.</text>
</comment>
<gene>
    <name evidence="1" type="ORF">RFULGI_LOCUS17902</name>
</gene>
<dbReference type="AlphaFoldDB" id="A0A9N9JYQ3"/>
<organism evidence="1 2">
    <name type="scientific">Racocetra fulgida</name>
    <dbReference type="NCBI Taxonomy" id="60492"/>
    <lineage>
        <taxon>Eukaryota</taxon>
        <taxon>Fungi</taxon>
        <taxon>Fungi incertae sedis</taxon>
        <taxon>Mucoromycota</taxon>
        <taxon>Glomeromycotina</taxon>
        <taxon>Glomeromycetes</taxon>
        <taxon>Diversisporales</taxon>
        <taxon>Gigasporaceae</taxon>
        <taxon>Racocetra</taxon>
    </lineage>
</organism>
<evidence type="ECO:0000313" key="2">
    <source>
        <dbReference type="Proteomes" id="UP000789396"/>
    </source>
</evidence>
<dbReference type="OrthoDB" id="2425060at2759"/>